<proteinExistence type="predicted"/>
<name>C4LF47_TOLAT</name>
<sequence length="192" mass="21546">MGSASNKPENLKQWEPFKNRLESIGFERVNDVVESDAFYVGYQKNITNNFILVVWTNIYFARFNVRAEITALTASFENTLALQRMTLKGNSAATFKNFTTIDPELSERIPELERLIVNRSIANKDFAAEHSEITKVIFQSAKGSIVSAKSLIGGIRDRASTQVAKYIKGVKFMELDDAIKSSFLATECCSLL</sequence>
<dbReference type="KEGG" id="tau:Tola_1603"/>
<gene>
    <name evidence="1" type="ordered locus">Tola_1603</name>
</gene>
<protein>
    <submittedName>
        <fullName evidence="1">Uncharacterized protein</fullName>
    </submittedName>
</protein>
<dbReference type="AlphaFoldDB" id="C4LF47"/>
<dbReference type="Proteomes" id="UP000009073">
    <property type="component" value="Chromosome"/>
</dbReference>
<evidence type="ECO:0000313" key="1">
    <source>
        <dbReference type="EMBL" id="ACQ93214.1"/>
    </source>
</evidence>
<keyword evidence="2" id="KW-1185">Reference proteome</keyword>
<dbReference type="RefSeq" id="WP_015878685.1">
    <property type="nucleotide sequence ID" value="NC_012691.1"/>
</dbReference>
<dbReference type="EMBL" id="CP001616">
    <property type="protein sequence ID" value="ACQ93214.1"/>
    <property type="molecule type" value="Genomic_DNA"/>
</dbReference>
<reference evidence="2" key="1">
    <citation type="submission" date="2009-05" db="EMBL/GenBank/DDBJ databases">
        <title>Complete sequence of Tolumonas auensis DSM 9187.</title>
        <authorList>
            <consortium name="US DOE Joint Genome Institute"/>
            <person name="Lucas S."/>
            <person name="Copeland A."/>
            <person name="Lapidus A."/>
            <person name="Glavina del Rio T."/>
            <person name="Tice H."/>
            <person name="Bruce D."/>
            <person name="Goodwin L."/>
            <person name="Pitluck S."/>
            <person name="Chertkov O."/>
            <person name="Brettin T."/>
            <person name="Detter J.C."/>
            <person name="Han C."/>
            <person name="Larimer F."/>
            <person name="Land M."/>
            <person name="Hauser L."/>
            <person name="Kyrpides N."/>
            <person name="Mikhailova N."/>
            <person name="Spring S."/>
            <person name="Beller H."/>
        </authorList>
    </citation>
    <scope>NUCLEOTIDE SEQUENCE [LARGE SCALE GENOMIC DNA]</scope>
    <source>
        <strain evidence="2">DSM 9187 / TA4</strain>
    </source>
</reference>
<dbReference type="HOGENOM" id="CLU_1414608_0_0_6"/>
<accession>C4LF47</accession>
<organism evidence="1 2">
    <name type="scientific">Tolumonas auensis (strain DSM 9187 / NBRC 110442 / TA 4)</name>
    <dbReference type="NCBI Taxonomy" id="595494"/>
    <lineage>
        <taxon>Bacteria</taxon>
        <taxon>Pseudomonadati</taxon>
        <taxon>Pseudomonadota</taxon>
        <taxon>Gammaproteobacteria</taxon>
        <taxon>Aeromonadales</taxon>
        <taxon>Aeromonadaceae</taxon>
        <taxon>Tolumonas</taxon>
    </lineage>
</organism>
<reference evidence="1 2" key="2">
    <citation type="journal article" date="2011" name="Stand. Genomic Sci.">
        <title>Complete genome sequence of Tolumonas auensis type strain (TA 4).</title>
        <authorList>
            <person name="Chertkov O."/>
            <person name="Copeland A."/>
            <person name="Lucas S."/>
            <person name="Lapidus A."/>
            <person name="Berry K.W."/>
            <person name="Detter J.C."/>
            <person name="Del Rio T.G."/>
            <person name="Hammon N."/>
            <person name="Dalin E."/>
            <person name="Tice H."/>
            <person name="Pitluck S."/>
            <person name="Richardson P."/>
            <person name="Bruce D."/>
            <person name="Goodwin L."/>
            <person name="Han C."/>
            <person name="Tapia R."/>
            <person name="Saunders E."/>
            <person name="Schmutz J."/>
            <person name="Brettin T."/>
            <person name="Larimer F."/>
            <person name="Land M."/>
            <person name="Hauser L."/>
            <person name="Spring S."/>
            <person name="Rohde M."/>
            <person name="Kyrpides N.C."/>
            <person name="Ivanova N."/>
            <person name="Goker M."/>
            <person name="Beller H.R."/>
            <person name="Klenk H.P."/>
            <person name="Woyke T."/>
        </authorList>
    </citation>
    <scope>NUCLEOTIDE SEQUENCE [LARGE SCALE GENOMIC DNA]</scope>
    <source>
        <strain evidence="2">DSM 9187 / TA4</strain>
    </source>
</reference>
<evidence type="ECO:0000313" key="2">
    <source>
        <dbReference type="Proteomes" id="UP000009073"/>
    </source>
</evidence>